<keyword evidence="3" id="KW-1185">Reference proteome</keyword>
<accession>A0A444HAR7</accession>
<evidence type="ECO:0000313" key="3">
    <source>
        <dbReference type="Proteomes" id="UP000287527"/>
    </source>
</evidence>
<dbReference type="SUPFAM" id="SSF54427">
    <property type="entry name" value="NTF2-like"/>
    <property type="match status" value="1"/>
</dbReference>
<comment type="caution">
    <text evidence="2">The sequence shown here is derived from an EMBL/GenBank/DDBJ whole genome shotgun (WGS) entry which is preliminary data.</text>
</comment>
<dbReference type="OrthoDB" id="1452256at2"/>
<dbReference type="InterPro" id="IPR032710">
    <property type="entry name" value="NTF2-like_dom_sf"/>
</dbReference>
<evidence type="ECO:0000259" key="1">
    <source>
        <dbReference type="Pfam" id="PF12680"/>
    </source>
</evidence>
<proteinExistence type="predicted"/>
<organism evidence="2 3">
    <name type="scientific">Flavobacterium cerinum</name>
    <dbReference type="NCBI Taxonomy" id="2502784"/>
    <lineage>
        <taxon>Bacteria</taxon>
        <taxon>Pseudomonadati</taxon>
        <taxon>Bacteroidota</taxon>
        <taxon>Flavobacteriia</taxon>
        <taxon>Flavobacteriales</taxon>
        <taxon>Flavobacteriaceae</taxon>
        <taxon>Flavobacterium</taxon>
    </lineage>
</organism>
<dbReference type="Proteomes" id="UP000287527">
    <property type="component" value="Unassembled WGS sequence"/>
</dbReference>
<dbReference type="Pfam" id="PF12680">
    <property type="entry name" value="SnoaL_2"/>
    <property type="match status" value="1"/>
</dbReference>
<dbReference type="Gene3D" id="3.10.450.50">
    <property type="match status" value="1"/>
</dbReference>
<reference evidence="2 3" key="1">
    <citation type="submission" date="2019-01" db="EMBL/GenBank/DDBJ databases">
        <title>Flavobacterium sp. nov.,isolated from freshwater.</title>
        <authorList>
            <person name="Zhang R."/>
            <person name="Du Z.-J."/>
        </authorList>
    </citation>
    <scope>NUCLEOTIDE SEQUENCE [LARGE SCALE GENOMIC DNA]</scope>
    <source>
        <strain evidence="2 3">1E403</strain>
    </source>
</reference>
<sequence length="120" mass="13897">MSAKELVAEYYESQAFRTAEGIGRYIHEEVVVQWHSSKGYLQLEKNDILTFAAELDKSYSAQRLFISHIISEGDAVTVRYTHYVNPFESPADEMILAHFVIIWEIKDKQLYKGYLMSQLG</sequence>
<gene>
    <name evidence="2" type="ORF">EPI11_08695</name>
</gene>
<feature type="domain" description="SnoaL-like" evidence="1">
    <location>
        <begin position="7"/>
        <end position="109"/>
    </location>
</feature>
<dbReference type="EMBL" id="SBII01000005">
    <property type="protein sequence ID" value="RWX00346.1"/>
    <property type="molecule type" value="Genomic_DNA"/>
</dbReference>
<name>A0A444HAR7_9FLAO</name>
<dbReference type="RefSeq" id="WP_128389575.1">
    <property type="nucleotide sequence ID" value="NZ_SBII01000005.1"/>
</dbReference>
<dbReference type="InterPro" id="IPR037401">
    <property type="entry name" value="SnoaL-like"/>
</dbReference>
<protein>
    <submittedName>
        <fullName evidence="2">Nuclear transport factor 2 family protein</fullName>
    </submittedName>
</protein>
<evidence type="ECO:0000313" key="2">
    <source>
        <dbReference type="EMBL" id="RWX00346.1"/>
    </source>
</evidence>
<dbReference type="AlphaFoldDB" id="A0A444HAR7"/>